<accession>V8NQD1</accession>
<dbReference type="OrthoDB" id="8443340at2759"/>
<dbReference type="Proteomes" id="UP000018936">
    <property type="component" value="Unassembled WGS sequence"/>
</dbReference>
<proteinExistence type="predicted"/>
<reference evidence="4 5" key="1">
    <citation type="journal article" date="2013" name="Proc. Natl. Acad. Sci. U.S.A.">
        <title>The king cobra genome reveals dynamic gene evolution and adaptation in the snake venom system.</title>
        <authorList>
            <person name="Vonk F.J."/>
            <person name="Casewell N.R."/>
            <person name="Henkel C.V."/>
            <person name="Heimberg A.M."/>
            <person name="Jansen H.J."/>
            <person name="McCleary R.J."/>
            <person name="Kerkkamp H.M."/>
            <person name="Vos R.A."/>
            <person name="Guerreiro I."/>
            <person name="Calvete J.J."/>
            <person name="Wuster W."/>
            <person name="Woods A.E."/>
            <person name="Logan J.M."/>
            <person name="Harrison R.A."/>
            <person name="Castoe T.A."/>
            <person name="de Koning A.P."/>
            <person name="Pollock D.D."/>
            <person name="Yandell M."/>
            <person name="Calderon D."/>
            <person name="Renjifo C."/>
            <person name="Currier R.B."/>
            <person name="Salgado D."/>
            <person name="Pla D."/>
            <person name="Sanz L."/>
            <person name="Hyder A.S."/>
            <person name="Ribeiro J.M."/>
            <person name="Arntzen J.W."/>
            <person name="van den Thillart G.E."/>
            <person name="Boetzer M."/>
            <person name="Pirovano W."/>
            <person name="Dirks R.P."/>
            <person name="Spaink H.P."/>
            <person name="Duboule D."/>
            <person name="McGlinn E."/>
            <person name="Kini R.M."/>
            <person name="Richardson M.K."/>
        </authorList>
    </citation>
    <scope>NUCLEOTIDE SEQUENCE</scope>
    <source>
        <tissue evidence="4">Blood</tissue>
    </source>
</reference>
<name>V8NQD1_OPHHA</name>
<feature type="domain" description="Galectin" evidence="3">
    <location>
        <begin position="1"/>
        <end position="120"/>
    </location>
</feature>
<dbReference type="EMBL" id="AZIM01002319">
    <property type="protein sequence ID" value="ETE64280.1"/>
    <property type="molecule type" value="Genomic_DNA"/>
</dbReference>
<dbReference type="Gene3D" id="2.60.120.200">
    <property type="match status" value="1"/>
</dbReference>
<protein>
    <recommendedName>
        <fullName evidence="2">Galectin</fullName>
    </recommendedName>
</protein>
<evidence type="ECO:0000256" key="2">
    <source>
        <dbReference type="RuleBase" id="RU102079"/>
    </source>
</evidence>
<dbReference type="InterPro" id="IPR001079">
    <property type="entry name" value="Galectin_CRD"/>
</dbReference>
<evidence type="ECO:0000256" key="1">
    <source>
        <dbReference type="ARBA" id="ARBA00022734"/>
    </source>
</evidence>
<keyword evidence="1 2" id="KW-0430">Lectin</keyword>
<comment type="caution">
    <text evidence="4">The sequence shown here is derived from an EMBL/GenBank/DDBJ whole genome shotgun (WGS) entry which is preliminary data.</text>
</comment>
<dbReference type="InterPro" id="IPR013320">
    <property type="entry name" value="ConA-like_dom_sf"/>
</dbReference>
<dbReference type="SUPFAM" id="SSF49899">
    <property type="entry name" value="Concanavalin A-like lectins/glucanases"/>
    <property type="match status" value="1"/>
</dbReference>
<sequence length="120" mass="13781">ENKSCLLEVLTEKHDVKLFKGQRELRSSHRAEFGVKYCTNSWLDKKMIPEEIVLRGVKSLLFFCYAGIKGEQITFSFTDDGIRVKTEGCEEIVFPNRLGLNLIDYLAVDGDFRIKSVTFP</sequence>
<dbReference type="PROSITE" id="PS51304">
    <property type="entry name" value="GALECTIN"/>
    <property type="match status" value="1"/>
</dbReference>
<gene>
    <name evidence="4" type="ORF">L345_09952</name>
</gene>
<evidence type="ECO:0000313" key="5">
    <source>
        <dbReference type="Proteomes" id="UP000018936"/>
    </source>
</evidence>
<evidence type="ECO:0000313" key="4">
    <source>
        <dbReference type="EMBL" id="ETE64280.1"/>
    </source>
</evidence>
<dbReference type="GO" id="GO:0030246">
    <property type="term" value="F:carbohydrate binding"/>
    <property type="evidence" value="ECO:0007669"/>
    <property type="project" value="UniProtKB-UniRule"/>
</dbReference>
<dbReference type="AlphaFoldDB" id="V8NQD1"/>
<organism evidence="4 5">
    <name type="scientific">Ophiophagus hannah</name>
    <name type="common">King cobra</name>
    <name type="synonym">Naja hannah</name>
    <dbReference type="NCBI Taxonomy" id="8665"/>
    <lineage>
        <taxon>Eukaryota</taxon>
        <taxon>Metazoa</taxon>
        <taxon>Chordata</taxon>
        <taxon>Craniata</taxon>
        <taxon>Vertebrata</taxon>
        <taxon>Euteleostomi</taxon>
        <taxon>Lepidosauria</taxon>
        <taxon>Squamata</taxon>
        <taxon>Bifurcata</taxon>
        <taxon>Unidentata</taxon>
        <taxon>Episquamata</taxon>
        <taxon>Toxicofera</taxon>
        <taxon>Serpentes</taxon>
        <taxon>Colubroidea</taxon>
        <taxon>Elapidae</taxon>
        <taxon>Elapinae</taxon>
        <taxon>Ophiophagus</taxon>
    </lineage>
</organism>
<feature type="non-terminal residue" evidence="4">
    <location>
        <position position="1"/>
    </location>
</feature>
<keyword evidence="5" id="KW-1185">Reference proteome</keyword>
<dbReference type="Pfam" id="PF00337">
    <property type="entry name" value="Gal-bind_lectin"/>
    <property type="match status" value="1"/>
</dbReference>
<evidence type="ECO:0000259" key="3">
    <source>
        <dbReference type="PROSITE" id="PS51304"/>
    </source>
</evidence>